<dbReference type="RefSeq" id="WP_171778609.1">
    <property type="nucleotide sequence ID" value="NZ_CP045273.1"/>
</dbReference>
<dbReference type="CDD" id="cd01127">
    <property type="entry name" value="TrwB_TraG_TraD_VirD4"/>
    <property type="match status" value="1"/>
</dbReference>
<proteinExistence type="predicted"/>
<evidence type="ECO:0000259" key="2">
    <source>
        <dbReference type="Pfam" id="PF01935"/>
    </source>
</evidence>
<dbReference type="SUPFAM" id="SSF52540">
    <property type="entry name" value="P-loop containing nucleoside triphosphate hydrolases"/>
    <property type="match status" value="1"/>
</dbReference>
<evidence type="ECO:0000259" key="3">
    <source>
        <dbReference type="Pfam" id="PF26449"/>
    </source>
</evidence>
<dbReference type="EMBL" id="CP045273">
    <property type="protein sequence ID" value="QJX80614.1"/>
    <property type="molecule type" value="Genomic_DNA"/>
</dbReference>
<organism evidence="4 5">
    <name type="scientific">Priestia megaterium</name>
    <name type="common">Bacillus megaterium</name>
    <dbReference type="NCBI Taxonomy" id="1404"/>
    <lineage>
        <taxon>Bacteria</taxon>
        <taxon>Bacillati</taxon>
        <taxon>Bacillota</taxon>
        <taxon>Bacilli</taxon>
        <taxon>Bacillales</taxon>
        <taxon>Bacillaceae</taxon>
        <taxon>Priestia</taxon>
    </lineage>
</organism>
<accession>A0A6M6E4Y2</accession>
<feature type="transmembrane region" description="Helical" evidence="1">
    <location>
        <begin position="15"/>
        <end position="39"/>
    </location>
</feature>
<protein>
    <submittedName>
        <fullName evidence="4">DUF87 domain-containing protein</fullName>
    </submittedName>
</protein>
<dbReference type="Pfam" id="PF26449">
    <property type="entry name" value="DUF8128"/>
    <property type="match status" value="1"/>
</dbReference>
<feature type="domain" description="DUF8128" evidence="3">
    <location>
        <begin position="40"/>
        <end position="378"/>
    </location>
</feature>
<keyword evidence="1" id="KW-1133">Transmembrane helix</keyword>
<keyword evidence="1" id="KW-0812">Transmembrane</keyword>
<dbReference type="Pfam" id="PF01935">
    <property type="entry name" value="DUF87"/>
    <property type="match status" value="1"/>
</dbReference>
<sequence length="534" mass="61076">MFNETTTSTFDSSTFQIVLTSILVLIVISTVIHILWVIYQNNLMKQSSTKGVLLKVLLEKDSEVTPFEISQMWTSFHLYQPWYKRLKKPQEHFSFEIVSTNELKKGDAKKLISFNFWVPENMVEHVEERLLATYRYCEVVREKEDYMPEPDNPDLAFDAAELTLREDNAFSIKQFQDIEVDPLSSILSTLSTVNENELAVVQVMMRPAPYKWNGRAAKTLARYEKTKKKPGKMPEWTNYVGRFMRSFFAVLDHIISGFGGRPEDIKVDSPQQSSLDTVNQKQMLEKVQHMGFETQIRVMVGSPIGKDAAKARLRRILSNFQELNSLHNGFKKNKYTNSYKVHERMKNRYFNVIKNQDILSTIEIAGFAHLVNKTTTTPGIVYIQNKKQPFPNGIAKEDPFAMAPDESGNLQPVGLDLLARLRHVYISGMTGVGKSTLLENMIINDIERGRGAVVIDPHGELVDVVLEKISTRRKDVYVLDPTDISWPFGLNLLEISTKDPDRREMEKSLVVDSYITLFKRVFGDAAIGQFGPSK</sequence>
<dbReference type="AlphaFoldDB" id="A0A6M6E4Y2"/>
<dbReference type="InterPro" id="IPR058441">
    <property type="entry name" value="DUF8128"/>
</dbReference>
<evidence type="ECO:0000313" key="4">
    <source>
        <dbReference type="EMBL" id="QJX80614.1"/>
    </source>
</evidence>
<dbReference type="Gene3D" id="3.40.50.300">
    <property type="entry name" value="P-loop containing nucleotide triphosphate hydrolases"/>
    <property type="match status" value="1"/>
</dbReference>
<keyword evidence="1" id="KW-0472">Membrane</keyword>
<geneLocation type="plasmid" evidence="5">
    <name>pfdu301a</name>
</geneLocation>
<evidence type="ECO:0000313" key="5">
    <source>
        <dbReference type="Proteomes" id="UP000501076"/>
    </source>
</evidence>
<feature type="domain" description="Helicase HerA central" evidence="2">
    <location>
        <begin position="411"/>
        <end position="497"/>
    </location>
</feature>
<dbReference type="Proteomes" id="UP000501076">
    <property type="component" value="Plasmid pFDU301A"/>
</dbReference>
<keyword evidence="4" id="KW-0614">Plasmid</keyword>
<name>A0A6M6E4Y2_PRIMG</name>
<dbReference type="InterPro" id="IPR002789">
    <property type="entry name" value="HerA_central"/>
</dbReference>
<evidence type="ECO:0000256" key="1">
    <source>
        <dbReference type="SAM" id="Phobius"/>
    </source>
</evidence>
<dbReference type="InterPro" id="IPR027417">
    <property type="entry name" value="P-loop_NTPase"/>
</dbReference>
<gene>
    <name evidence="4" type="ORF">FDZ14_31480</name>
</gene>
<reference evidence="4 5" key="1">
    <citation type="submission" date="2019-10" db="EMBL/GenBank/DDBJ databases">
        <title>Complete genome sequences for adaption low water activity.</title>
        <authorList>
            <person name="Zhao L."/>
            <person name="Zhong J."/>
        </authorList>
    </citation>
    <scope>NUCLEOTIDE SEQUENCE [LARGE SCALE GENOMIC DNA]</scope>
    <source>
        <strain evidence="4 5">FDU301</strain>
        <plasmid evidence="5">pfdu301a</plasmid>
    </source>
</reference>